<accession>A0A225DHB7</accession>
<dbReference type="OrthoDB" id="277277at2"/>
<comment type="caution">
    <text evidence="1">The sequence shown here is derived from an EMBL/GenBank/DDBJ whole genome shotgun (WGS) entry which is preliminary data.</text>
</comment>
<proteinExistence type="predicted"/>
<name>A0A225DHB7_9BACT</name>
<evidence type="ECO:0000313" key="2">
    <source>
        <dbReference type="Proteomes" id="UP000214646"/>
    </source>
</evidence>
<sequence>MWYRVFGAAATDVPPSMLATHLHAVGLPVVPHFKGDDLGWTSGQLVLPGGGSPVGIDHYLTDEDDLRDSLNAFAAELETMDYSPNNTRLMTHVISTKHLFALRRPLDHADEITLDKLCQEVVRFLAARTDGIYQIDGQGWFAADGTLLVQEH</sequence>
<dbReference type="RefSeq" id="WP_088257768.1">
    <property type="nucleotide sequence ID" value="NZ_NIDE01000014.1"/>
</dbReference>
<gene>
    <name evidence="1" type="ORF">FRUB_07068</name>
</gene>
<keyword evidence="2" id="KW-1185">Reference proteome</keyword>
<dbReference type="EMBL" id="NIDE01000014">
    <property type="protein sequence ID" value="OWK37948.1"/>
    <property type="molecule type" value="Genomic_DNA"/>
</dbReference>
<dbReference type="AlphaFoldDB" id="A0A225DHB7"/>
<evidence type="ECO:0000313" key="1">
    <source>
        <dbReference type="EMBL" id="OWK37948.1"/>
    </source>
</evidence>
<dbReference type="Proteomes" id="UP000214646">
    <property type="component" value="Unassembled WGS sequence"/>
</dbReference>
<reference evidence="2" key="1">
    <citation type="submission" date="2017-06" db="EMBL/GenBank/DDBJ databases">
        <title>Genome analysis of Fimbriiglobus ruber SP5, the first member of the order Planctomycetales with confirmed chitinolytic capability.</title>
        <authorList>
            <person name="Ravin N.V."/>
            <person name="Rakitin A.L."/>
            <person name="Ivanova A.A."/>
            <person name="Beletsky A.V."/>
            <person name="Kulichevskaya I.S."/>
            <person name="Mardanov A.V."/>
            <person name="Dedysh S.N."/>
        </authorList>
    </citation>
    <scope>NUCLEOTIDE SEQUENCE [LARGE SCALE GENOMIC DNA]</scope>
    <source>
        <strain evidence="2">SP5</strain>
    </source>
</reference>
<protein>
    <submittedName>
        <fullName evidence="1">Uncharacterized protein</fullName>
    </submittedName>
</protein>
<organism evidence="1 2">
    <name type="scientific">Fimbriiglobus ruber</name>
    <dbReference type="NCBI Taxonomy" id="1908690"/>
    <lineage>
        <taxon>Bacteria</taxon>
        <taxon>Pseudomonadati</taxon>
        <taxon>Planctomycetota</taxon>
        <taxon>Planctomycetia</taxon>
        <taxon>Gemmatales</taxon>
        <taxon>Gemmataceae</taxon>
        <taxon>Fimbriiglobus</taxon>
    </lineage>
</organism>